<evidence type="ECO:0000313" key="4">
    <source>
        <dbReference type="Proteomes" id="UP000789325"/>
    </source>
</evidence>
<dbReference type="PANTHER" id="PTHR43830:SF3">
    <property type="entry name" value="PROTEIN PSP1"/>
    <property type="match status" value="1"/>
</dbReference>
<name>A0A9D3AE44_9ACTN</name>
<dbReference type="Proteomes" id="UP000789325">
    <property type="component" value="Unassembled WGS sequence"/>
</dbReference>
<dbReference type="InterPro" id="IPR007557">
    <property type="entry name" value="PSP1_C"/>
</dbReference>
<feature type="region of interest" description="Disordered" evidence="1">
    <location>
        <begin position="306"/>
        <end position="505"/>
    </location>
</feature>
<gene>
    <name evidence="3" type="ORF">K8V16_11965</name>
</gene>
<dbReference type="PANTHER" id="PTHR43830">
    <property type="entry name" value="PROTEIN PSP1"/>
    <property type="match status" value="1"/>
</dbReference>
<comment type="caution">
    <text evidence="3">The sequence shown here is derived from an EMBL/GenBank/DDBJ whole genome shotgun (WGS) entry which is preliminary data.</text>
</comment>
<protein>
    <recommendedName>
        <fullName evidence="2">PSP1 C-terminal domain-containing protein</fullName>
    </recommendedName>
</protein>
<accession>A0A9D3AE44</accession>
<dbReference type="InterPro" id="IPR047767">
    <property type="entry name" value="PSP1-like"/>
</dbReference>
<evidence type="ECO:0000256" key="1">
    <source>
        <dbReference type="SAM" id="MobiDB-lite"/>
    </source>
</evidence>
<dbReference type="PROSITE" id="PS51411">
    <property type="entry name" value="PSP1_C"/>
    <property type="match status" value="1"/>
</dbReference>
<dbReference type="NCBIfam" id="NF041131">
    <property type="entry name" value="RicT_YaaT_fam"/>
    <property type="match status" value="1"/>
</dbReference>
<organism evidence="3 4">
    <name type="scientific">Rubneribacter badeniensis</name>
    <dbReference type="NCBI Taxonomy" id="2070688"/>
    <lineage>
        <taxon>Bacteria</taxon>
        <taxon>Bacillati</taxon>
        <taxon>Actinomycetota</taxon>
        <taxon>Coriobacteriia</taxon>
        <taxon>Eggerthellales</taxon>
        <taxon>Eggerthellaceae</taxon>
        <taxon>Rubneribacter</taxon>
    </lineage>
</organism>
<dbReference type="EMBL" id="DYZL01000244">
    <property type="protein sequence ID" value="HJH44493.1"/>
    <property type="molecule type" value="Genomic_DNA"/>
</dbReference>
<dbReference type="GO" id="GO:0005737">
    <property type="term" value="C:cytoplasm"/>
    <property type="evidence" value="ECO:0007669"/>
    <property type="project" value="TreeGrafter"/>
</dbReference>
<dbReference type="AlphaFoldDB" id="A0A9D3AE44"/>
<reference evidence="3" key="2">
    <citation type="submission" date="2021-09" db="EMBL/GenBank/DDBJ databases">
        <authorList>
            <person name="Gilroy R."/>
        </authorList>
    </citation>
    <scope>NUCLEOTIDE SEQUENCE</scope>
    <source>
        <strain evidence="3">USAMLcec12-2067</strain>
    </source>
</reference>
<feature type="compositionally biased region" description="Basic and acidic residues" evidence="1">
    <location>
        <begin position="454"/>
        <end position="480"/>
    </location>
</feature>
<sequence length="505" mass="53687">MARIAPVNLYYNPKTLWFDAGELDIKAGDGLVVSTARGTEFGRAAGEVFEADAAKVKKLKTPLKPVKRLATPEDEKRAAEMERKSREALPVFKEMAAEAGADMRPVSVEYLLDGDKAVFYFEAEERVDFRDLVRKLAARFHVRIDMRQIGVRDEARMVGGLGHCGQELCCKRLGGEFCPVSIRMAKEQDLSLNPQKISGVCGRLMCCLRYEFEAYKDFKSRAPKQNSTVDTPAGPAKVVDLDVPRETVSLKVEGEKPVKVPLADFEPPEEGSTRPKAVGEEAWEVASARTAAGAAGESSIFATSQLTGTDKLADPGAVRRVGRGGQRSAAPARDGRSGAGEGAGPSGRKPRRRRSTKVGGEAAPAEGGEARKRAKQQKPQKQQGAAAAKGAGPKGGQGSQQKKRSGAGGGKGRPTARPSDAPKRQGQAGPKQRSSQGASKQGGPRPGQRSSGLRQERAGQRPRPERSERPERAAGADEGHRRARRRSHRAGGAGSAGTGGAGEGA</sequence>
<proteinExistence type="predicted"/>
<feature type="compositionally biased region" description="Low complexity" evidence="1">
    <location>
        <begin position="357"/>
        <end position="367"/>
    </location>
</feature>
<reference evidence="3" key="1">
    <citation type="journal article" date="2021" name="PeerJ">
        <title>Extensive microbial diversity within the chicken gut microbiome revealed by metagenomics and culture.</title>
        <authorList>
            <person name="Gilroy R."/>
            <person name="Ravi A."/>
            <person name="Getino M."/>
            <person name="Pursley I."/>
            <person name="Horton D.L."/>
            <person name="Alikhan N.F."/>
            <person name="Baker D."/>
            <person name="Gharbi K."/>
            <person name="Hall N."/>
            <person name="Watson M."/>
            <person name="Adriaenssens E.M."/>
            <person name="Foster-Nyarko E."/>
            <person name="Jarju S."/>
            <person name="Secka A."/>
            <person name="Antonio M."/>
            <person name="Oren A."/>
            <person name="Chaudhuri R.R."/>
            <person name="La Ragione R."/>
            <person name="Hildebrand F."/>
            <person name="Pallen M.J."/>
        </authorList>
    </citation>
    <scope>NUCLEOTIDE SEQUENCE</scope>
    <source>
        <strain evidence="3">USAMLcec12-2067</strain>
    </source>
</reference>
<evidence type="ECO:0000259" key="2">
    <source>
        <dbReference type="PROSITE" id="PS51411"/>
    </source>
</evidence>
<feature type="compositionally biased region" description="Gly residues" evidence="1">
    <location>
        <begin position="491"/>
        <end position="505"/>
    </location>
</feature>
<feature type="compositionally biased region" description="Low complexity" evidence="1">
    <location>
        <begin position="379"/>
        <end position="391"/>
    </location>
</feature>
<dbReference type="Pfam" id="PF04468">
    <property type="entry name" value="PSP1"/>
    <property type="match status" value="1"/>
</dbReference>
<evidence type="ECO:0000313" key="3">
    <source>
        <dbReference type="EMBL" id="HJH44493.1"/>
    </source>
</evidence>
<feature type="domain" description="PSP1 C-terminal" evidence="2">
    <location>
        <begin position="64"/>
        <end position="149"/>
    </location>
</feature>